<comment type="caution">
    <text evidence="2">The sequence shown here is derived from an EMBL/GenBank/DDBJ whole genome shotgun (WGS) entry which is preliminary data.</text>
</comment>
<dbReference type="PRINTS" id="PR00080">
    <property type="entry name" value="SDRFAMILY"/>
</dbReference>
<dbReference type="InterPro" id="IPR050259">
    <property type="entry name" value="SDR"/>
</dbReference>
<name>A0ABQ3VUP1_9CHLR</name>
<evidence type="ECO:0000313" key="2">
    <source>
        <dbReference type="EMBL" id="GHO89533.1"/>
    </source>
</evidence>
<dbReference type="Proteomes" id="UP000635565">
    <property type="component" value="Unassembled WGS sequence"/>
</dbReference>
<evidence type="ECO:0000313" key="3">
    <source>
        <dbReference type="Proteomes" id="UP000635565"/>
    </source>
</evidence>
<dbReference type="SUPFAM" id="SSF51735">
    <property type="entry name" value="NAD(P)-binding Rossmann-fold domains"/>
    <property type="match status" value="1"/>
</dbReference>
<comment type="similarity">
    <text evidence="1">Belongs to the short-chain dehydrogenases/reductases (SDR) family.</text>
</comment>
<gene>
    <name evidence="2" type="ORF">KSZ_75390</name>
</gene>
<dbReference type="NCBIfam" id="NF009466">
    <property type="entry name" value="PRK12826.1-2"/>
    <property type="match status" value="1"/>
</dbReference>
<dbReference type="RefSeq" id="WP_201367103.1">
    <property type="nucleotide sequence ID" value="NZ_BNJJ01000039.1"/>
</dbReference>
<dbReference type="PANTHER" id="PTHR42879:SF2">
    <property type="entry name" value="3-OXOACYL-[ACYL-CARRIER-PROTEIN] REDUCTASE FABG"/>
    <property type="match status" value="1"/>
</dbReference>
<reference evidence="2 3" key="1">
    <citation type="journal article" date="2021" name="Int. J. Syst. Evol. Microbiol.">
        <title>Reticulibacter mediterranei gen. nov., sp. nov., within the new family Reticulibacteraceae fam. nov., and Ktedonospora formicarum gen. nov., sp. nov., Ktedonobacter robiniae sp. nov., Dictyobacter formicarum sp. nov. and Dictyobacter arantiisoli sp. nov., belonging to the class Ktedonobacteria.</title>
        <authorList>
            <person name="Yabe S."/>
            <person name="Zheng Y."/>
            <person name="Wang C.M."/>
            <person name="Sakai Y."/>
            <person name="Abe K."/>
            <person name="Yokota A."/>
            <person name="Donadio S."/>
            <person name="Cavaletti L."/>
            <person name="Monciardini P."/>
        </authorList>
    </citation>
    <scope>NUCLEOTIDE SEQUENCE [LARGE SCALE GENOMIC DNA]</scope>
    <source>
        <strain evidence="2 3">SOSP1-9</strain>
    </source>
</reference>
<dbReference type="InterPro" id="IPR036291">
    <property type="entry name" value="NAD(P)-bd_dom_sf"/>
</dbReference>
<sequence>MDLDLTGKRALVTGGSRGIGRAIVRALIERGATVAATYYHEGETASELIAELEQSQNGSFAVRADVSNPQSVAELAQQVSQKLGQVDILINNASIIGQAQLQEMPLPVWQQIMDTNLTSVYLVTQAMLPMMGNGGSIINISSNLAVVGMRGKTHYSASKAGVIGLTRSLCKEVGKQGIRVNVVSPGIIETEQIGDLTPEQRTRYAYLSALGRLGQPEEVAAAVLFLASDLASFITGSTLAIDGGVGGIAAL</sequence>
<dbReference type="PANTHER" id="PTHR42879">
    <property type="entry name" value="3-OXOACYL-(ACYL-CARRIER-PROTEIN) REDUCTASE"/>
    <property type="match status" value="1"/>
</dbReference>
<evidence type="ECO:0000256" key="1">
    <source>
        <dbReference type="ARBA" id="ARBA00006484"/>
    </source>
</evidence>
<dbReference type="PRINTS" id="PR00081">
    <property type="entry name" value="GDHRDH"/>
</dbReference>
<dbReference type="Pfam" id="PF13561">
    <property type="entry name" value="adh_short_C2"/>
    <property type="match status" value="1"/>
</dbReference>
<proteinExistence type="inferred from homology"/>
<dbReference type="InterPro" id="IPR020904">
    <property type="entry name" value="Sc_DH/Rdtase_CS"/>
</dbReference>
<keyword evidence="3" id="KW-1185">Reference proteome</keyword>
<dbReference type="Gene3D" id="3.40.50.720">
    <property type="entry name" value="NAD(P)-binding Rossmann-like Domain"/>
    <property type="match status" value="1"/>
</dbReference>
<protein>
    <submittedName>
        <fullName evidence="2">Short-chain dehydrogenase</fullName>
    </submittedName>
</protein>
<organism evidence="2 3">
    <name type="scientific">Dictyobacter formicarum</name>
    <dbReference type="NCBI Taxonomy" id="2778368"/>
    <lineage>
        <taxon>Bacteria</taxon>
        <taxon>Bacillati</taxon>
        <taxon>Chloroflexota</taxon>
        <taxon>Ktedonobacteria</taxon>
        <taxon>Ktedonobacterales</taxon>
        <taxon>Dictyobacteraceae</taxon>
        <taxon>Dictyobacter</taxon>
    </lineage>
</organism>
<dbReference type="NCBIfam" id="NF005559">
    <property type="entry name" value="PRK07231.1"/>
    <property type="match status" value="1"/>
</dbReference>
<dbReference type="EMBL" id="BNJJ01000039">
    <property type="protein sequence ID" value="GHO89533.1"/>
    <property type="molecule type" value="Genomic_DNA"/>
</dbReference>
<accession>A0ABQ3VUP1</accession>
<dbReference type="PROSITE" id="PS00061">
    <property type="entry name" value="ADH_SHORT"/>
    <property type="match status" value="1"/>
</dbReference>
<dbReference type="InterPro" id="IPR002347">
    <property type="entry name" value="SDR_fam"/>
</dbReference>